<sequence>MISLLYHVISGSLTKNLLIMSQKQNLMIQVKSLFCIEFTAHPFVAILDEINIIMRQMSNDTNVQKSENAICDVLRSAKHVLTIDAFANKLILAFLKAYHDEDIHIIDNRYQPHMDEMVEILYDLNSEAEAIKIGYDLLRQEKCVAFVSTRAVIARALVEKTSKLSKPDNSPVRACVYYGIWMESKDKKTFLILMIPKKNSNELFRLPGCENIQAELKSAQPNNLPIAIKGYCKWNNNTSSYKVNSSSAIITFIEVKHQKRLSARYFIEKLCSLIASTGVSFQLIKIDESQRNTDFNAVATFWNLSSEEAEVLKFDQ</sequence>
<accession>A0A9W4SZ38</accession>
<reference evidence="1" key="1">
    <citation type="submission" date="2022-08" db="EMBL/GenBank/DDBJ databases">
        <authorList>
            <person name="Kallberg Y."/>
            <person name="Tangrot J."/>
            <person name="Rosling A."/>
        </authorList>
    </citation>
    <scope>NUCLEOTIDE SEQUENCE</scope>
    <source>
        <strain evidence="1">Wild A</strain>
    </source>
</reference>
<evidence type="ECO:0000313" key="1">
    <source>
        <dbReference type="EMBL" id="CAI2186602.1"/>
    </source>
</evidence>
<proteinExistence type="predicted"/>
<dbReference type="AlphaFoldDB" id="A0A9W4SZ38"/>
<organism evidence="1 2">
    <name type="scientific">Funneliformis geosporum</name>
    <dbReference type="NCBI Taxonomy" id="1117311"/>
    <lineage>
        <taxon>Eukaryota</taxon>
        <taxon>Fungi</taxon>
        <taxon>Fungi incertae sedis</taxon>
        <taxon>Mucoromycota</taxon>
        <taxon>Glomeromycotina</taxon>
        <taxon>Glomeromycetes</taxon>
        <taxon>Glomerales</taxon>
        <taxon>Glomeraceae</taxon>
        <taxon>Funneliformis</taxon>
    </lineage>
</organism>
<evidence type="ECO:0000313" key="2">
    <source>
        <dbReference type="Proteomes" id="UP001153678"/>
    </source>
</evidence>
<keyword evidence="2" id="KW-1185">Reference proteome</keyword>
<dbReference type="Proteomes" id="UP001153678">
    <property type="component" value="Unassembled WGS sequence"/>
</dbReference>
<feature type="non-terminal residue" evidence="1">
    <location>
        <position position="316"/>
    </location>
</feature>
<dbReference type="OrthoDB" id="2416777at2759"/>
<comment type="caution">
    <text evidence="1">The sequence shown here is derived from an EMBL/GenBank/DDBJ whole genome shotgun (WGS) entry which is preliminary data.</text>
</comment>
<protein>
    <submittedName>
        <fullName evidence="1">14440_t:CDS:1</fullName>
    </submittedName>
</protein>
<gene>
    <name evidence="1" type="ORF">FWILDA_LOCUS12659</name>
</gene>
<dbReference type="EMBL" id="CAMKVN010004216">
    <property type="protein sequence ID" value="CAI2186602.1"/>
    <property type="molecule type" value="Genomic_DNA"/>
</dbReference>
<name>A0A9W4SZ38_9GLOM</name>